<sequence length="247" mass="28605">MMNSDQNLYSPASVCFEKKTIFSASRDLASVRSRGFVHLEKAKDIDVWAVKAPDFSPKLYSHLHLPRKKKENRSPPLFISDSQEMLFRVKRPAQIVLPEISQSRELPAFTLRYRPPGGLESKLAFVKKGKYPSTAYSDPKPYDFRQYADNMPDMVTTQKRDPGNLIFKSLHLIGGTIPREEIHQRATMKQFDTFKPAEPKWDSQLILPSIPWPPKSASYSRHRRRRGVHSAFMDRVEEKLTDSWKNK</sequence>
<accession>A0A9D3S6I5</accession>
<organism evidence="1 2">
    <name type="scientific">Anguilla anguilla</name>
    <name type="common">European freshwater eel</name>
    <name type="synonym">Muraena anguilla</name>
    <dbReference type="NCBI Taxonomy" id="7936"/>
    <lineage>
        <taxon>Eukaryota</taxon>
        <taxon>Metazoa</taxon>
        <taxon>Chordata</taxon>
        <taxon>Craniata</taxon>
        <taxon>Vertebrata</taxon>
        <taxon>Euteleostomi</taxon>
        <taxon>Actinopterygii</taxon>
        <taxon>Neopterygii</taxon>
        <taxon>Teleostei</taxon>
        <taxon>Anguilliformes</taxon>
        <taxon>Anguillidae</taxon>
        <taxon>Anguilla</taxon>
    </lineage>
</organism>
<reference evidence="1" key="1">
    <citation type="submission" date="2021-01" db="EMBL/GenBank/DDBJ databases">
        <title>A chromosome-scale assembly of European eel, Anguilla anguilla.</title>
        <authorList>
            <person name="Henkel C."/>
            <person name="Jong-Raadsen S.A."/>
            <person name="Dufour S."/>
            <person name="Weltzien F.-A."/>
            <person name="Palstra A.P."/>
            <person name="Pelster B."/>
            <person name="Spaink H.P."/>
            <person name="Van Den Thillart G.E."/>
            <person name="Jansen H."/>
            <person name="Zahm M."/>
            <person name="Klopp C."/>
            <person name="Cedric C."/>
            <person name="Louis A."/>
            <person name="Berthelot C."/>
            <person name="Parey E."/>
            <person name="Roest Crollius H."/>
            <person name="Montfort J."/>
            <person name="Robinson-Rechavi M."/>
            <person name="Bucao C."/>
            <person name="Bouchez O."/>
            <person name="Gislard M."/>
            <person name="Lluch J."/>
            <person name="Milhes M."/>
            <person name="Lampietro C."/>
            <person name="Lopez Roques C."/>
            <person name="Donnadieu C."/>
            <person name="Braasch I."/>
            <person name="Desvignes T."/>
            <person name="Postlethwait J."/>
            <person name="Bobe J."/>
            <person name="Guiguen Y."/>
            <person name="Dirks R."/>
        </authorList>
    </citation>
    <scope>NUCLEOTIDE SEQUENCE</scope>
    <source>
        <strain evidence="1">Tag_6206</strain>
        <tissue evidence="1">Liver</tissue>
    </source>
</reference>
<name>A0A9D3S6I5_ANGAN</name>
<comment type="caution">
    <text evidence="1">The sequence shown here is derived from an EMBL/GenBank/DDBJ whole genome shotgun (WGS) entry which is preliminary data.</text>
</comment>
<gene>
    <name evidence="1" type="ORF">ANANG_G00009990</name>
</gene>
<dbReference type="Proteomes" id="UP001044222">
    <property type="component" value="Unassembled WGS sequence"/>
</dbReference>
<keyword evidence="2" id="KW-1185">Reference proteome</keyword>
<protein>
    <submittedName>
        <fullName evidence="1">Uncharacterized protein</fullName>
    </submittedName>
</protein>
<evidence type="ECO:0000313" key="1">
    <source>
        <dbReference type="EMBL" id="KAG5856633.1"/>
    </source>
</evidence>
<dbReference type="EMBL" id="JAFIRN010000001">
    <property type="protein sequence ID" value="KAG5856633.1"/>
    <property type="molecule type" value="Genomic_DNA"/>
</dbReference>
<proteinExistence type="predicted"/>
<evidence type="ECO:0000313" key="2">
    <source>
        <dbReference type="Proteomes" id="UP001044222"/>
    </source>
</evidence>
<dbReference type="AlphaFoldDB" id="A0A9D3S6I5"/>